<organism evidence="2 3">
    <name type="scientific">Tibeticola sediminis</name>
    <dbReference type="NCBI Taxonomy" id="1917811"/>
    <lineage>
        <taxon>Bacteria</taxon>
        <taxon>Pseudomonadati</taxon>
        <taxon>Pseudomonadota</taxon>
        <taxon>Betaproteobacteria</taxon>
        <taxon>Burkholderiales</taxon>
        <taxon>Comamonadaceae</taxon>
        <taxon>Tibeticola</taxon>
    </lineage>
</organism>
<dbReference type="RefSeq" id="WP_124219862.1">
    <property type="nucleotide sequence ID" value="NZ_RKQL01000001.1"/>
</dbReference>
<evidence type="ECO:0000256" key="1">
    <source>
        <dbReference type="SAM" id="SignalP"/>
    </source>
</evidence>
<feature type="signal peptide" evidence="1">
    <location>
        <begin position="1"/>
        <end position="22"/>
    </location>
</feature>
<reference evidence="2 3" key="1">
    <citation type="submission" date="2018-11" db="EMBL/GenBank/DDBJ databases">
        <title>Genomic Encyclopedia of Type Strains, Phase IV (KMG-IV): sequencing the most valuable type-strain genomes for metagenomic binning, comparative biology and taxonomic classification.</title>
        <authorList>
            <person name="Goeker M."/>
        </authorList>
    </citation>
    <scope>NUCLEOTIDE SEQUENCE [LARGE SCALE GENOMIC DNA]</scope>
    <source>
        <strain evidence="2 3">DSM 101684</strain>
    </source>
</reference>
<gene>
    <name evidence="2" type="ORF">EDC62_0391</name>
</gene>
<name>A0A3N4UYQ0_9BURK</name>
<dbReference type="OrthoDB" id="9814711at2"/>
<feature type="chain" id="PRO_5017999963" evidence="1">
    <location>
        <begin position="23"/>
        <end position="305"/>
    </location>
</feature>
<accession>A0A3N4UYQ0</accession>
<sequence>MTLLPPLRLLIVAILLSLLAHAAHAVAPYQRGNPLPASSLNEQMSRVEKKLEAAGFRLLGRHQPKGLGERGVVVYTDAALLDAIGKVGGHAILAAPQRVGVSASGELSYTRPEYWLRAYFRDRFALAAPVARAMQGRLEQALGRGEVFGGDVPEQTLADYRYMAGMERLDSFRAELIDLQQFDAAVRTVRSRLAEHVADTAPVYELVLPEHKLAVWGVALNSARDGEGVWVNKLGPVGPQHIAALPYEIYVIGGKIYSPAARFRIALAWPSLDLGQFMSIRYTPDAIAATMRRVANVPDLVQLAN</sequence>
<keyword evidence="3" id="KW-1185">Reference proteome</keyword>
<dbReference type="Proteomes" id="UP000272193">
    <property type="component" value="Unassembled WGS sequence"/>
</dbReference>
<keyword evidence="1" id="KW-0732">Signal</keyword>
<dbReference type="AlphaFoldDB" id="A0A3N4UYQ0"/>
<dbReference type="EMBL" id="RKQL01000001">
    <property type="protein sequence ID" value="RPE72689.1"/>
    <property type="molecule type" value="Genomic_DNA"/>
</dbReference>
<evidence type="ECO:0000313" key="3">
    <source>
        <dbReference type="Proteomes" id="UP000272193"/>
    </source>
</evidence>
<comment type="caution">
    <text evidence="2">The sequence shown here is derived from an EMBL/GenBank/DDBJ whole genome shotgun (WGS) entry which is preliminary data.</text>
</comment>
<evidence type="ECO:0000313" key="2">
    <source>
        <dbReference type="EMBL" id="RPE72689.1"/>
    </source>
</evidence>
<protein>
    <submittedName>
        <fullName evidence="2">Uncharacterized protein</fullName>
    </submittedName>
</protein>
<proteinExistence type="predicted"/>